<sequence>MASSVDCRNTQSPMPPGLKDGGSKQQLAQRLIGRLAEEGARVALAEHWPHVFELADELVPDHSMLSSAWRWFTKYAEVFVEALGRKRYEIDSSKLRSVGFLKLDTLRCAKSCSRPKFKGAYPKLHGVPPYDLLCECSAEVDNDRLYAAMAEEREKRRVESAGSTPQTIADETIWTDFTNLINDLTDAFRRIDSVDRVACLIEPATSWRDAGGHREAVGSKGCESGEPTHYRFCVTLYRTEGSSVRLEVYDARDEGEASSGIPRVLAEQGWTRPEEQEEGYGAVCWENRFDVELSARDAAAACRPLWANHITTR</sequence>
<comment type="caution">
    <text evidence="2">The sequence shown here is derived from an EMBL/GenBank/DDBJ whole genome shotgun (WGS) entry which is preliminary data.</text>
</comment>
<protein>
    <submittedName>
        <fullName evidence="2">Uncharacterized protein</fullName>
    </submittedName>
</protein>
<dbReference type="Proteomes" id="UP000736373">
    <property type="component" value="Unassembled WGS sequence"/>
</dbReference>
<organism evidence="2 3">
    <name type="scientific">Paraburkholderia podalyriae</name>
    <dbReference type="NCBI Taxonomy" id="1938811"/>
    <lineage>
        <taxon>Bacteria</taxon>
        <taxon>Pseudomonadati</taxon>
        <taxon>Pseudomonadota</taxon>
        <taxon>Betaproteobacteria</taxon>
        <taxon>Burkholderiales</taxon>
        <taxon>Burkholderiaceae</taxon>
        <taxon>Paraburkholderia</taxon>
    </lineage>
</organism>
<dbReference type="RefSeq" id="WP_187637774.1">
    <property type="nucleotide sequence ID" value="NZ_VZQQ01000040.1"/>
</dbReference>
<keyword evidence="3" id="KW-1185">Reference proteome</keyword>
<name>A0ABR7PX44_9BURK</name>
<feature type="compositionally biased region" description="Polar residues" evidence="1">
    <location>
        <begin position="1"/>
        <end position="12"/>
    </location>
</feature>
<accession>A0ABR7PX44</accession>
<proteinExistence type="predicted"/>
<evidence type="ECO:0000313" key="2">
    <source>
        <dbReference type="EMBL" id="MBC8750838.1"/>
    </source>
</evidence>
<gene>
    <name evidence="2" type="ORF">F6X42_30925</name>
</gene>
<dbReference type="EMBL" id="VZQQ01000040">
    <property type="protein sequence ID" value="MBC8750838.1"/>
    <property type="molecule type" value="Genomic_DNA"/>
</dbReference>
<reference evidence="2 3" key="1">
    <citation type="submission" date="2019-09" db="EMBL/GenBank/DDBJ databases">
        <title>Paraburkholderia podalyriae sp. nov., A South African Podalyria-associated rhizobium.</title>
        <authorList>
            <person name="Mavima L."/>
            <person name="Beukes C.W."/>
            <person name="Palmer M."/>
            <person name="De Meyer S.E."/>
            <person name="James E.K."/>
            <person name="Maluk M."/>
            <person name="Avontuur J.R."/>
            <person name="Chan W.Y."/>
            <person name="Venter S.N."/>
            <person name="Steenkamp E.T."/>
        </authorList>
    </citation>
    <scope>NUCLEOTIDE SEQUENCE [LARGE SCALE GENOMIC DNA]</scope>
    <source>
        <strain evidence="2 3">WC7.3b</strain>
    </source>
</reference>
<evidence type="ECO:0000313" key="3">
    <source>
        <dbReference type="Proteomes" id="UP000736373"/>
    </source>
</evidence>
<evidence type="ECO:0000256" key="1">
    <source>
        <dbReference type="SAM" id="MobiDB-lite"/>
    </source>
</evidence>
<feature type="region of interest" description="Disordered" evidence="1">
    <location>
        <begin position="1"/>
        <end position="23"/>
    </location>
</feature>